<dbReference type="STRING" id="471704.A0A151IZR1"/>
<dbReference type="InterPro" id="IPR017972">
    <property type="entry name" value="Cyt_P450_CS"/>
</dbReference>
<evidence type="ECO:0000256" key="14">
    <source>
        <dbReference type="PIRSR" id="PIRSR602401-1"/>
    </source>
</evidence>
<dbReference type="InterPro" id="IPR050196">
    <property type="entry name" value="Cytochrome_P450_Monoox"/>
</dbReference>
<keyword evidence="9" id="KW-0492">Microsome</keyword>
<evidence type="ECO:0000256" key="13">
    <source>
        <dbReference type="ARBA" id="ARBA00023136"/>
    </source>
</evidence>
<evidence type="ECO:0000313" key="16">
    <source>
        <dbReference type="EMBL" id="KYN14543.1"/>
    </source>
</evidence>
<comment type="function">
    <text evidence="2">May be involved in the metabolism of insect hormones and in the breakdown of synthetic insecticides.</text>
</comment>
<dbReference type="InterPro" id="IPR036396">
    <property type="entry name" value="Cyt_P450_sf"/>
</dbReference>
<evidence type="ECO:0000256" key="8">
    <source>
        <dbReference type="ARBA" id="ARBA00022824"/>
    </source>
</evidence>
<evidence type="ECO:0000256" key="4">
    <source>
        <dbReference type="ARBA" id="ARBA00004406"/>
    </source>
</evidence>
<dbReference type="PANTHER" id="PTHR24291">
    <property type="entry name" value="CYTOCHROME P450 FAMILY 4"/>
    <property type="match status" value="1"/>
</dbReference>
<sequence length="151" mass="18036">MSQQTAKNLKADRQLNIYVYINTLFNFILQEKAYQELLEIYGTETPKFAPVKYEDLQHMHYLDCIIKETLRLFPIVPMIGRKLTEDLKLGEFVLPKGADIIISFIRMHRNEKYWPNPLMFNPDRFLQEKTNYIPYYMPFSDGPRNCIGKYE</sequence>
<dbReference type="AlphaFoldDB" id="A0A151IZR1"/>
<evidence type="ECO:0000256" key="12">
    <source>
        <dbReference type="ARBA" id="ARBA00023033"/>
    </source>
</evidence>
<comment type="subcellular location">
    <subcellularLocation>
        <location evidence="4">Endoplasmic reticulum membrane</location>
        <topology evidence="4">Peripheral membrane protein</topology>
    </subcellularLocation>
    <subcellularLocation>
        <location evidence="3">Microsome membrane</location>
        <topology evidence="3">Peripheral membrane protein</topology>
    </subcellularLocation>
</comment>
<evidence type="ECO:0000256" key="11">
    <source>
        <dbReference type="ARBA" id="ARBA00023004"/>
    </source>
</evidence>
<evidence type="ECO:0000313" key="17">
    <source>
        <dbReference type="Proteomes" id="UP000078492"/>
    </source>
</evidence>
<dbReference type="Gene3D" id="1.10.630.10">
    <property type="entry name" value="Cytochrome P450"/>
    <property type="match status" value="1"/>
</dbReference>
<dbReference type="Pfam" id="PF00067">
    <property type="entry name" value="p450"/>
    <property type="match status" value="1"/>
</dbReference>
<keyword evidence="12 15" id="KW-0503">Monooxygenase</keyword>
<accession>A0A151IZR1</accession>
<dbReference type="GO" id="GO:0016705">
    <property type="term" value="F:oxidoreductase activity, acting on paired donors, with incorporation or reduction of molecular oxygen"/>
    <property type="evidence" value="ECO:0007669"/>
    <property type="project" value="InterPro"/>
</dbReference>
<dbReference type="PROSITE" id="PS00086">
    <property type="entry name" value="CYTOCHROME_P450"/>
    <property type="match status" value="1"/>
</dbReference>
<protein>
    <submittedName>
        <fullName evidence="16">Cytochrome P450 4V3</fullName>
    </submittedName>
</protein>
<evidence type="ECO:0000256" key="5">
    <source>
        <dbReference type="ARBA" id="ARBA00010617"/>
    </source>
</evidence>
<keyword evidence="11 14" id="KW-0408">Iron</keyword>
<organism evidence="16 17">
    <name type="scientific">Trachymyrmex cornetzi</name>
    <dbReference type="NCBI Taxonomy" id="471704"/>
    <lineage>
        <taxon>Eukaryota</taxon>
        <taxon>Metazoa</taxon>
        <taxon>Ecdysozoa</taxon>
        <taxon>Arthropoda</taxon>
        <taxon>Hexapoda</taxon>
        <taxon>Insecta</taxon>
        <taxon>Pterygota</taxon>
        <taxon>Neoptera</taxon>
        <taxon>Endopterygota</taxon>
        <taxon>Hymenoptera</taxon>
        <taxon>Apocrita</taxon>
        <taxon>Aculeata</taxon>
        <taxon>Formicoidea</taxon>
        <taxon>Formicidae</taxon>
        <taxon>Myrmicinae</taxon>
        <taxon>Trachymyrmex</taxon>
    </lineage>
</organism>
<dbReference type="InterPro" id="IPR001128">
    <property type="entry name" value="Cyt_P450"/>
</dbReference>
<keyword evidence="6 14" id="KW-0349">Heme</keyword>
<dbReference type="InterPro" id="IPR002401">
    <property type="entry name" value="Cyt_P450_E_grp-I"/>
</dbReference>
<evidence type="ECO:0000256" key="3">
    <source>
        <dbReference type="ARBA" id="ARBA00004174"/>
    </source>
</evidence>
<dbReference type="PANTHER" id="PTHR24291:SF189">
    <property type="entry name" value="CYTOCHROME P450 4C3-RELATED"/>
    <property type="match status" value="1"/>
</dbReference>
<feature type="binding site" description="axial binding residue" evidence="14">
    <location>
        <position position="146"/>
    </location>
    <ligand>
        <name>heme</name>
        <dbReference type="ChEBI" id="CHEBI:30413"/>
    </ligand>
    <ligandPart>
        <name>Fe</name>
        <dbReference type="ChEBI" id="CHEBI:18248"/>
    </ligandPart>
</feature>
<keyword evidence="8" id="KW-0256">Endoplasmic reticulum</keyword>
<evidence type="ECO:0000256" key="7">
    <source>
        <dbReference type="ARBA" id="ARBA00022723"/>
    </source>
</evidence>
<comment type="similarity">
    <text evidence="5 15">Belongs to the cytochrome P450 family.</text>
</comment>
<evidence type="ECO:0000256" key="6">
    <source>
        <dbReference type="ARBA" id="ARBA00022617"/>
    </source>
</evidence>
<keyword evidence="10 15" id="KW-0560">Oxidoreductase</keyword>
<name>A0A151IZR1_9HYME</name>
<dbReference type="GO" id="GO:0005789">
    <property type="term" value="C:endoplasmic reticulum membrane"/>
    <property type="evidence" value="ECO:0007669"/>
    <property type="project" value="UniProtKB-SubCell"/>
</dbReference>
<dbReference type="PRINTS" id="PR00385">
    <property type="entry name" value="P450"/>
</dbReference>
<evidence type="ECO:0000256" key="1">
    <source>
        <dbReference type="ARBA" id="ARBA00001971"/>
    </source>
</evidence>
<evidence type="ECO:0000256" key="9">
    <source>
        <dbReference type="ARBA" id="ARBA00022848"/>
    </source>
</evidence>
<comment type="cofactor">
    <cofactor evidence="1 14">
        <name>heme</name>
        <dbReference type="ChEBI" id="CHEBI:30413"/>
    </cofactor>
</comment>
<gene>
    <name evidence="16" type="ORF">ALC57_13240</name>
</gene>
<proteinExistence type="inferred from homology"/>
<evidence type="ECO:0000256" key="15">
    <source>
        <dbReference type="RuleBase" id="RU000461"/>
    </source>
</evidence>
<dbReference type="EMBL" id="KQ980684">
    <property type="protein sequence ID" value="KYN14543.1"/>
    <property type="molecule type" value="Genomic_DNA"/>
</dbReference>
<keyword evidence="7 14" id="KW-0479">Metal-binding</keyword>
<evidence type="ECO:0000256" key="10">
    <source>
        <dbReference type="ARBA" id="ARBA00023002"/>
    </source>
</evidence>
<dbReference type="GO" id="GO:0005506">
    <property type="term" value="F:iron ion binding"/>
    <property type="evidence" value="ECO:0007669"/>
    <property type="project" value="InterPro"/>
</dbReference>
<keyword evidence="13" id="KW-0472">Membrane</keyword>
<dbReference type="GO" id="GO:0020037">
    <property type="term" value="F:heme binding"/>
    <property type="evidence" value="ECO:0007669"/>
    <property type="project" value="InterPro"/>
</dbReference>
<reference evidence="16 17" key="1">
    <citation type="submission" date="2015-09" db="EMBL/GenBank/DDBJ databases">
        <title>Trachymyrmex cornetzi WGS genome.</title>
        <authorList>
            <person name="Nygaard S."/>
            <person name="Hu H."/>
            <person name="Boomsma J."/>
            <person name="Zhang G."/>
        </authorList>
    </citation>
    <scope>NUCLEOTIDE SEQUENCE [LARGE SCALE GENOMIC DNA]</scope>
    <source>
        <strain evidence="16">Tcor2-1</strain>
        <tissue evidence="16">Whole body</tissue>
    </source>
</reference>
<dbReference type="SUPFAM" id="SSF48264">
    <property type="entry name" value="Cytochrome P450"/>
    <property type="match status" value="1"/>
</dbReference>
<keyword evidence="17" id="KW-1185">Reference proteome</keyword>
<dbReference type="PRINTS" id="PR00463">
    <property type="entry name" value="EP450I"/>
</dbReference>
<evidence type="ECO:0000256" key="2">
    <source>
        <dbReference type="ARBA" id="ARBA00003690"/>
    </source>
</evidence>
<dbReference type="GO" id="GO:0004497">
    <property type="term" value="F:monooxygenase activity"/>
    <property type="evidence" value="ECO:0007669"/>
    <property type="project" value="UniProtKB-KW"/>
</dbReference>
<dbReference type="Proteomes" id="UP000078492">
    <property type="component" value="Unassembled WGS sequence"/>
</dbReference>